<dbReference type="GeneID" id="25907480"/>
<dbReference type="InterPro" id="IPR011049">
    <property type="entry name" value="Serralysin-like_metalloprot_C"/>
</dbReference>
<sequence>MDGIAREAPETSITIGQRAAEHDQGTYAVAIRFAAASVSQGHDAVSVDRDAGFTQQGIESIAIGKESGHNKQGVRAIALGLLAAHQRQGMSGVAIGDSTGLDSQVVSIGFGSGSKFQGNSAVAIERDAGTVDQGLKAIAVGYGAGANTQSLGSVAIGDLSGNMGQDMNGVALGPSAGQMMQYIGAVAIDHLSGFTDQSVGAIAVGRLAGQTGQSEHALAFGFGAGNLDQGDDAIAIGRLAGQTQQAPNITVGKDAGNDSQGANAIAVGQLAGQMGQGEDAVAVGGGAGLDSQAQPASRGLYVQFAVAIGSLAGETNQAEGSIVLNASGAALNAASAGNYKMAALIIFAMIFLLLVVVGVVCALVYFTSTTDDTTTATTETATTVSTAADSTTGALTNRSCTTTSGGSGNRQMPRLGLGVYAGQEAKGLDVGFEWRYYTMAELSSPTSRGEYNWTTLEKDLVGAKSRGRPMVVRIQDQSGTNSGDDQKSLLPPYVSQPNKVLFGSSKFVGVDWSSTDVQQFELDCFTAFAAKFDKDTRIAYLQAGWGFWSESHLYHDGTDYIKHGVNYPSKEYQAKFVDHLAGLFKCLTFSFSIDGALSGLPLDDLRYGVFNDSLTAKGSSSQDTYYEQLNFAERNKTRPSGGEFLDLIKTPFGDAALLERVKKYNVQYVFANQQREDSNWDQAVAAVIQA</sequence>
<keyword evidence="1" id="KW-0812">Transmembrane</keyword>
<organism evidence="2 3">
    <name type="scientific">Sphaeroforma arctica JP610</name>
    <dbReference type="NCBI Taxonomy" id="667725"/>
    <lineage>
        <taxon>Eukaryota</taxon>
        <taxon>Ichthyosporea</taxon>
        <taxon>Ichthyophonida</taxon>
        <taxon>Sphaeroforma</taxon>
    </lineage>
</organism>
<proteinExistence type="predicted"/>
<feature type="transmembrane region" description="Helical" evidence="1">
    <location>
        <begin position="341"/>
        <end position="366"/>
    </location>
</feature>
<keyword evidence="1" id="KW-0472">Membrane</keyword>
<evidence type="ECO:0000313" key="3">
    <source>
        <dbReference type="Proteomes" id="UP000054560"/>
    </source>
</evidence>
<name>A0A0L0FV10_9EUKA</name>
<dbReference type="RefSeq" id="XP_014154564.1">
    <property type="nucleotide sequence ID" value="XM_014299089.1"/>
</dbReference>
<accession>A0A0L0FV10</accession>
<dbReference type="AlphaFoldDB" id="A0A0L0FV10"/>
<gene>
    <name evidence="2" type="ORF">SARC_06976</name>
</gene>
<dbReference type="Proteomes" id="UP000054560">
    <property type="component" value="Unassembled WGS sequence"/>
</dbReference>
<protein>
    <submittedName>
        <fullName evidence="2">Uncharacterized protein</fullName>
    </submittedName>
</protein>
<dbReference type="EMBL" id="KQ242121">
    <property type="protein sequence ID" value="KNC80662.1"/>
    <property type="molecule type" value="Genomic_DNA"/>
</dbReference>
<evidence type="ECO:0000256" key="1">
    <source>
        <dbReference type="SAM" id="Phobius"/>
    </source>
</evidence>
<keyword evidence="1" id="KW-1133">Transmembrane helix</keyword>
<keyword evidence="3" id="KW-1185">Reference proteome</keyword>
<reference evidence="2 3" key="1">
    <citation type="submission" date="2011-02" db="EMBL/GenBank/DDBJ databases">
        <title>The Genome Sequence of Sphaeroforma arctica JP610.</title>
        <authorList>
            <consortium name="The Broad Institute Genome Sequencing Platform"/>
            <person name="Russ C."/>
            <person name="Cuomo C."/>
            <person name="Young S.K."/>
            <person name="Zeng Q."/>
            <person name="Gargeya S."/>
            <person name="Alvarado L."/>
            <person name="Berlin A."/>
            <person name="Chapman S.B."/>
            <person name="Chen Z."/>
            <person name="Freedman E."/>
            <person name="Gellesch M."/>
            <person name="Goldberg J."/>
            <person name="Griggs A."/>
            <person name="Gujja S."/>
            <person name="Heilman E."/>
            <person name="Heiman D."/>
            <person name="Howarth C."/>
            <person name="Mehta T."/>
            <person name="Neiman D."/>
            <person name="Pearson M."/>
            <person name="Roberts A."/>
            <person name="Saif S."/>
            <person name="Shea T."/>
            <person name="Shenoy N."/>
            <person name="Sisk P."/>
            <person name="Stolte C."/>
            <person name="Sykes S."/>
            <person name="White J."/>
            <person name="Yandava C."/>
            <person name="Burger G."/>
            <person name="Gray M.W."/>
            <person name="Holland P.W.H."/>
            <person name="King N."/>
            <person name="Lang F.B.F."/>
            <person name="Roger A.J."/>
            <person name="Ruiz-Trillo I."/>
            <person name="Haas B."/>
            <person name="Nusbaum C."/>
            <person name="Birren B."/>
        </authorList>
    </citation>
    <scope>NUCLEOTIDE SEQUENCE [LARGE SCALE GENOMIC DNA]</scope>
    <source>
        <strain evidence="2 3">JP610</strain>
    </source>
</reference>
<dbReference type="Gene3D" id="2.150.10.10">
    <property type="entry name" value="Serralysin-like metalloprotease, C-terminal"/>
    <property type="match status" value="1"/>
</dbReference>
<evidence type="ECO:0000313" key="2">
    <source>
        <dbReference type="EMBL" id="KNC80662.1"/>
    </source>
</evidence>